<evidence type="ECO:0000313" key="6">
    <source>
        <dbReference type="Proteomes" id="UP001244207"/>
    </source>
</evidence>
<dbReference type="InterPro" id="IPR009288">
    <property type="entry name" value="AIG2-like_dom"/>
</dbReference>
<dbReference type="InterPro" id="IPR036568">
    <property type="entry name" value="GGCT-like_sf"/>
</dbReference>
<dbReference type="CDD" id="cd06661">
    <property type="entry name" value="GGCT_like"/>
    <property type="match status" value="1"/>
</dbReference>
<evidence type="ECO:0000313" key="5">
    <source>
        <dbReference type="EMBL" id="KAK1726380.1"/>
    </source>
</evidence>
<dbReference type="PANTHER" id="PTHR31544:SF2">
    <property type="entry name" value="AIG2-LIKE PROTEIN D"/>
    <property type="match status" value="1"/>
</dbReference>
<dbReference type="SUPFAM" id="SSF110857">
    <property type="entry name" value="Gamma-glutamyl cyclotransferase-like"/>
    <property type="match status" value="1"/>
</dbReference>
<name>A0AAD8UQD3_GLOAC</name>
<dbReference type="AlphaFoldDB" id="A0AAD8UQD3"/>
<gene>
    <name evidence="5" type="ORF">BDZ83DRAFT_616475</name>
</gene>
<accession>A0AAD8UQD3</accession>
<reference evidence="5" key="1">
    <citation type="submission" date="2021-12" db="EMBL/GenBank/DDBJ databases">
        <title>Comparative genomics, transcriptomics and evolutionary studies reveal genomic signatures of adaptation to plant cell wall in hemibiotrophic fungi.</title>
        <authorList>
            <consortium name="DOE Joint Genome Institute"/>
            <person name="Baroncelli R."/>
            <person name="Diaz J.F."/>
            <person name="Benocci T."/>
            <person name="Peng M."/>
            <person name="Battaglia E."/>
            <person name="Haridas S."/>
            <person name="Andreopoulos W."/>
            <person name="Labutti K."/>
            <person name="Pangilinan J."/>
            <person name="Floch G.L."/>
            <person name="Makela M.R."/>
            <person name="Henrissat B."/>
            <person name="Grigoriev I.V."/>
            <person name="Crouch J.A."/>
            <person name="De Vries R.P."/>
            <person name="Sukno S.A."/>
            <person name="Thon M.R."/>
        </authorList>
    </citation>
    <scope>NUCLEOTIDE SEQUENCE</scope>
    <source>
        <strain evidence="5">CBS 112980</strain>
    </source>
</reference>
<dbReference type="GeneID" id="85391879"/>
<comment type="similarity">
    <text evidence="1">Belongs to the gamma-glutamylcyclotransferase family.</text>
</comment>
<organism evidence="5 6">
    <name type="scientific">Glomerella acutata</name>
    <name type="common">Colletotrichum acutatum</name>
    <dbReference type="NCBI Taxonomy" id="27357"/>
    <lineage>
        <taxon>Eukaryota</taxon>
        <taxon>Fungi</taxon>
        <taxon>Dikarya</taxon>
        <taxon>Ascomycota</taxon>
        <taxon>Pezizomycotina</taxon>
        <taxon>Sordariomycetes</taxon>
        <taxon>Hypocreomycetidae</taxon>
        <taxon>Glomerellales</taxon>
        <taxon>Glomerellaceae</taxon>
        <taxon>Colletotrichum</taxon>
        <taxon>Colletotrichum acutatum species complex</taxon>
    </lineage>
</organism>
<dbReference type="InterPro" id="IPR045038">
    <property type="entry name" value="AIG2-like"/>
</dbReference>
<sequence>MATIPRPVFIYGTVCARPLLAWVLTGDATQVEEVSALVRSAKVENVARYSLHGCDYLAAIREHGSSINGLLIQPQSLSQRKKLDDFEGEVYQTNLVQAMVLSYGGETVESLIEADIYLWNGDKDLVLISLGTWNGSYKKDWRTGLSFLREWRWWGMVTIEA</sequence>
<dbReference type="Pfam" id="PF06094">
    <property type="entry name" value="GGACT"/>
    <property type="match status" value="1"/>
</dbReference>
<keyword evidence="2" id="KW-0808">Transferase</keyword>
<evidence type="ECO:0000256" key="1">
    <source>
        <dbReference type="ARBA" id="ARBA00008861"/>
    </source>
</evidence>
<dbReference type="Gene3D" id="3.10.490.10">
    <property type="entry name" value="Gamma-glutamyl cyclotransferase-like"/>
    <property type="match status" value="1"/>
</dbReference>
<dbReference type="Proteomes" id="UP001244207">
    <property type="component" value="Unassembled WGS sequence"/>
</dbReference>
<dbReference type="RefSeq" id="XP_060366435.1">
    <property type="nucleotide sequence ID" value="XM_060507980.1"/>
</dbReference>
<comment type="caution">
    <text evidence="5">The sequence shown here is derived from an EMBL/GenBank/DDBJ whole genome shotgun (WGS) entry which is preliminary data.</text>
</comment>
<dbReference type="PANTHER" id="PTHR31544">
    <property type="entry name" value="AIG2-LIKE PROTEIN D"/>
    <property type="match status" value="1"/>
</dbReference>
<proteinExistence type="inferred from homology"/>
<evidence type="ECO:0000256" key="2">
    <source>
        <dbReference type="ARBA" id="ARBA00022679"/>
    </source>
</evidence>
<dbReference type="InterPro" id="IPR013024">
    <property type="entry name" value="GGCT-like"/>
</dbReference>
<feature type="domain" description="Gamma-glutamylcyclotransferase AIG2-like" evidence="4">
    <location>
        <begin position="8"/>
        <end position="134"/>
    </location>
</feature>
<dbReference type="EMBL" id="JAHMHS010000033">
    <property type="protein sequence ID" value="KAK1726380.1"/>
    <property type="molecule type" value="Genomic_DNA"/>
</dbReference>
<keyword evidence="6" id="KW-1185">Reference proteome</keyword>
<protein>
    <recommendedName>
        <fullName evidence="3">Putative gamma-glutamylcyclotransferase</fullName>
    </recommendedName>
</protein>
<dbReference type="GO" id="GO:0016740">
    <property type="term" value="F:transferase activity"/>
    <property type="evidence" value="ECO:0007669"/>
    <property type="project" value="UniProtKB-KW"/>
</dbReference>
<evidence type="ECO:0000256" key="3">
    <source>
        <dbReference type="ARBA" id="ARBA00030602"/>
    </source>
</evidence>
<evidence type="ECO:0000259" key="4">
    <source>
        <dbReference type="Pfam" id="PF06094"/>
    </source>
</evidence>